<evidence type="ECO:0000313" key="1">
    <source>
        <dbReference type="EMBL" id="QPB09905.1"/>
    </source>
</evidence>
<accession>A0A873WPA8</accession>
<gene>
    <name evidence="1" type="ORF">CPT_Sentinel_071</name>
</gene>
<organism evidence="1 2">
    <name type="scientific">Streptomyces phage Sentinel</name>
    <dbReference type="NCBI Taxonomy" id="2767584"/>
    <lineage>
        <taxon>Viruses</taxon>
        <taxon>Duplodnaviria</taxon>
        <taxon>Heunggongvirae</taxon>
        <taxon>Uroviricota</taxon>
        <taxon>Caudoviricetes</taxon>
        <taxon>Arquatrovirinae</taxon>
        <taxon>Sentinelvirus</taxon>
        <taxon>Sentinelvirus sentinel</taxon>
    </lineage>
</organism>
<name>A0A873WPA8_9CAUD</name>
<dbReference type="EMBL" id="MT701597">
    <property type="protein sequence ID" value="QPB09905.1"/>
    <property type="molecule type" value="Genomic_DNA"/>
</dbReference>
<sequence>MSDEVKRCENGCHAPIRSYEDFCSEECWTEWHAVNAPEVLAAVTPR</sequence>
<reference evidence="1" key="1">
    <citation type="submission" date="2020-07" db="EMBL/GenBank/DDBJ databases">
        <title>Complete genome sequence of Streptomyces phage Sentinel.</title>
        <authorList>
            <person name="Talcott A.F."/>
            <person name="Ramsey J."/>
            <person name="Moreland R."/>
            <person name="Hernandez I."/>
            <person name="Clark J.D."/>
            <person name="Liu M."/>
            <person name="Burrowes B."/>
        </authorList>
    </citation>
    <scope>NUCLEOTIDE SEQUENCE</scope>
</reference>
<proteinExistence type="predicted"/>
<dbReference type="Proteomes" id="UP000663080">
    <property type="component" value="Segment"/>
</dbReference>
<protein>
    <submittedName>
        <fullName evidence="1">Uncharacterized protein</fullName>
    </submittedName>
</protein>
<keyword evidence="2" id="KW-1185">Reference proteome</keyword>
<evidence type="ECO:0000313" key="2">
    <source>
        <dbReference type="Proteomes" id="UP000663080"/>
    </source>
</evidence>